<dbReference type="RefSeq" id="WP_258176637.1">
    <property type="nucleotide sequence ID" value="NZ_PVTS01000005.1"/>
</dbReference>
<evidence type="ECO:0000313" key="3">
    <source>
        <dbReference type="Proteomes" id="UP000252733"/>
    </source>
</evidence>
<organism evidence="2 3">
    <name type="scientific">Marinilabilia salmonicolor</name>
    <dbReference type="NCBI Taxonomy" id="989"/>
    <lineage>
        <taxon>Bacteria</taxon>
        <taxon>Pseudomonadati</taxon>
        <taxon>Bacteroidota</taxon>
        <taxon>Bacteroidia</taxon>
        <taxon>Marinilabiliales</taxon>
        <taxon>Marinilabiliaceae</taxon>
        <taxon>Marinilabilia</taxon>
    </lineage>
</organism>
<dbReference type="Pfam" id="PF11751">
    <property type="entry name" value="PorP_SprF"/>
    <property type="match status" value="1"/>
</dbReference>
<dbReference type="STRING" id="1168289.GCA_000259075_02836"/>
<keyword evidence="3" id="KW-1185">Reference proteome</keyword>
<feature type="signal peptide" evidence="1">
    <location>
        <begin position="1"/>
        <end position="24"/>
    </location>
</feature>
<dbReference type="NCBIfam" id="TIGR03519">
    <property type="entry name" value="T9SS_PorP_fam"/>
    <property type="match status" value="1"/>
</dbReference>
<sequence>MNRGFKYIVYLGCFLLIFSGEINAQDPTFSQVYANPVYLSPSFTGLTNGSRVSLAYRDQWPGIPNTYRTLSFAADHFFENYNSGLGLVFVRDDQGSGQLITQNIGLVYAYEFPITREIYARPGLNFKYFERKIDPTSLLWGDQIGPEGDILASALGDFEAESYRKIDASASAMIYSDDFWVGTVVDHLVKSDIGFTDVESSLPIRTTLYGGGKYRFRPRTRNQDEVAGTLAFMYRKQQDFQQLDLGTYWYINPFELGLWYRGIPVMESEGLTNNDALIFILGFNIGQVRLAYSYDMTLSNLAGYSGGANEFSLVWRFSTSGFNDSPRGAIPCTEPGNDWLRNKSNYRRGRRSIF</sequence>
<keyword evidence="1" id="KW-0732">Signal</keyword>
<feature type="chain" id="PRO_5030056677" evidence="1">
    <location>
        <begin position="25"/>
        <end position="354"/>
    </location>
</feature>
<name>A0A2T0XNH5_9BACT</name>
<reference evidence="2 3" key="1">
    <citation type="submission" date="2018-07" db="EMBL/GenBank/DDBJ databases">
        <title>Freshwater and sediment microbial communities from various areas in North America, analyzing microbe dynamics in response to fracking.</title>
        <authorList>
            <person name="Lamendella R."/>
        </authorList>
    </citation>
    <scope>NUCLEOTIDE SEQUENCE [LARGE SCALE GENOMIC DNA]</scope>
    <source>
        <strain evidence="2 3">160A</strain>
    </source>
</reference>
<comment type="caution">
    <text evidence="2">The sequence shown here is derived from an EMBL/GenBank/DDBJ whole genome shotgun (WGS) entry which is preliminary data.</text>
</comment>
<evidence type="ECO:0000313" key="2">
    <source>
        <dbReference type="EMBL" id="RCW32701.1"/>
    </source>
</evidence>
<dbReference type="EMBL" id="QPIZ01000014">
    <property type="protein sequence ID" value="RCW32701.1"/>
    <property type="molecule type" value="Genomic_DNA"/>
</dbReference>
<gene>
    <name evidence="2" type="ORF">DFO77_11427</name>
</gene>
<evidence type="ECO:0000256" key="1">
    <source>
        <dbReference type="SAM" id="SignalP"/>
    </source>
</evidence>
<dbReference type="AlphaFoldDB" id="A0A2T0XNH5"/>
<proteinExistence type="predicted"/>
<dbReference type="InterPro" id="IPR019861">
    <property type="entry name" value="PorP/SprF_Bacteroidetes"/>
</dbReference>
<accession>A0A2T0XNH5</accession>
<dbReference type="Proteomes" id="UP000252733">
    <property type="component" value="Unassembled WGS sequence"/>
</dbReference>
<protein>
    <submittedName>
        <fullName evidence="2">Type IX secretion system PorP/SprF family membrane protein</fullName>
    </submittedName>
</protein>